<dbReference type="InterPro" id="IPR052564">
    <property type="entry name" value="N-acetyltrans/Recomb-assoc"/>
</dbReference>
<dbReference type="SUPFAM" id="SSF55729">
    <property type="entry name" value="Acyl-CoA N-acyltransferases (Nat)"/>
    <property type="match status" value="1"/>
</dbReference>
<gene>
    <name evidence="2" type="ORF">GCM10010994_34260</name>
</gene>
<evidence type="ECO:0000259" key="1">
    <source>
        <dbReference type="PROSITE" id="PS51186"/>
    </source>
</evidence>
<accession>A0A916UHJ7</accession>
<dbReference type="Gene3D" id="3.40.630.30">
    <property type="match status" value="1"/>
</dbReference>
<dbReference type="Proteomes" id="UP000637002">
    <property type="component" value="Unassembled WGS sequence"/>
</dbReference>
<dbReference type="InterPro" id="IPR016181">
    <property type="entry name" value="Acyl_CoA_acyltransferase"/>
</dbReference>
<dbReference type="PROSITE" id="PS51186">
    <property type="entry name" value="GNAT"/>
    <property type="match status" value="1"/>
</dbReference>
<name>A0A916UHJ7_9HYPH</name>
<comment type="caution">
    <text evidence="2">The sequence shown here is derived from an EMBL/GenBank/DDBJ whole genome shotgun (WGS) entry which is preliminary data.</text>
</comment>
<dbReference type="AlphaFoldDB" id="A0A916UHJ7"/>
<evidence type="ECO:0000313" key="2">
    <source>
        <dbReference type="EMBL" id="GGC73031.1"/>
    </source>
</evidence>
<dbReference type="InterPro" id="IPR000182">
    <property type="entry name" value="GNAT_dom"/>
</dbReference>
<dbReference type="GO" id="GO:0016747">
    <property type="term" value="F:acyltransferase activity, transferring groups other than amino-acyl groups"/>
    <property type="evidence" value="ECO:0007669"/>
    <property type="project" value="InterPro"/>
</dbReference>
<dbReference type="RefSeq" id="WP_188610403.1">
    <property type="nucleotide sequence ID" value="NZ_BMGG01000006.1"/>
</dbReference>
<protein>
    <submittedName>
        <fullName evidence="2">GCN5 family acetyltransferase</fullName>
    </submittedName>
</protein>
<dbReference type="Pfam" id="PF13673">
    <property type="entry name" value="Acetyltransf_10"/>
    <property type="match status" value="1"/>
</dbReference>
<feature type="domain" description="N-acetyltransferase" evidence="1">
    <location>
        <begin position="7"/>
        <end position="160"/>
    </location>
</feature>
<reference evidence="2" key="2">
    <citation type="submission" date="2020-09" db="EMBL/GenBank/DDBJ databases">
        <authorList>
            <person name="Sun Q."/>
            <person name="Zhou Y."/>
        </authorList>
    </citation>
    <scope>NUCLEOTIDE SEQUENCE</scope>
    <source>
        <strain evidence="2">CGMCC 1.12919</strain>
    </source>
</reference>
<dbReference type="PANTHER" id="PTHR43451:SF1">
    <property type="entry name" value="ACETYLTRANSFERASE"/>
    <property type="match status" value="1"/>
</dbReference>
<sequence length="169" mass="17966">MGQAFKTGLRPFLPADAPALAAIFRTAIDEIAADDYDEAQREAWASAADDEAAFGEHLAGMLTLVGVIGGSPMGFAALRGNDHVEYLYVHPAVAGQGVASQLLEALEKLAGARGATSLTTDASDTARGFFQKRGYQDLHRETVQRGGEWLGRTAMRKQLAANETGTKRS</sequence>
<dbReference type="EMBL" id="BMGG01000006">
    <property type="protein sequence ID" value="GGC73031.1"/>
    <property type="molecule type" value="Genomic_DNA"/>
</dbReference>
<evidence type="ECO:0000313" key="3">
    <source>
        <dbReference type="Proteomes" id="UP000637002"/>
    </source>
</evidence>
<proteinExistence type="predicted"/>
<dbReference type="CDD" id="cd04301">
    <property type="entry name" value="NAT_SF"/>
    <property type="match status" value="1"/>
</dbReference>
<organism evidence="2 3">
    <name type="scientific">Chelatococcus reniformis</name>
    <dbReference type="NCBI Taxonomy" id="1494448"/>
    <lineage>
        <taxon>Bacteria</taxon>
        <taxon>Pseudomonadati</taxon>
        <taxon>Pseudomonadota</taxon>
        <taxon>Alphaproteobacteria</taxon>
        <taxon>Hyphomicrobiales</taxon>
        <taxon>Chelatococcaceae</taxon>
        <taxon>Chelatococcus</taxon>
    </lineage>
</organism>
<reference evidence="2" key="1">
    <citation type="journal article" date="2014" name="Int. J. Syst. Evol. Microbiol.">
        <title>Complete genome sequence of Corynebacterium casei LMG S-19264T (=DSM 44701T), isolated from a smear-ripened cheese.</title>
        <authorList>
            <consortium name="US DOE Joint Genome Institute (JGI-PGF)"/>
            <person name="Walter F."/>
            <person name="Albersmeier A."/>
            <person name="Kalinowski J."/>
            <person name="Ruckert C."/>
        </authorList>
    </citation>
    <scope>NUCLEOTIDE SEQUENCE</scope>
    <source>
        <strain evidence="2">CGMCC 1.12919</strain>
    </source>
</reference>
<keyword evidence="3" id="KW-1185">Reference proteome</keyword>
<dbReference type="PANTHER" id="PTHR43451">
    <property type="entry name" value="ACETYLTRANSFERASE (GNAT) FAMILY PROTEIN"/>
    <property type="match status" value="1"/>
</dbReference>